<evidence type="ECO:0000313" key="2">
    <source>
        <dbReference type="EMBL" id="KAF2663106.1"/>
    </source>
</evidence>
<dbReference type="PANTHER" id="PTHR40788:SF2">
    <property type="entry name" value="CLR5 DOMAIN-CONTAINING PROTEIN"/>
    <property type="match status" value="1"/>
</dbReference>
<gene>
    <name evidence="2" type="ORF">BT63DRAFT_129988</name>
</gene>
<organism evidence="2 3">
    <name type="scientific">Microthyrium microscopicum</name>
    <dbReference type="NCBI Taxonomy" id="703497"/>
    <lineage>
        <taxon>Eukaryota</taxon>
        <taxon>Fungi</taxon>
        <taxon>Dikarya</taxon>
        <taxon>Ascomycota</taxon>
        <taxon>Pezizomycotina</taxon>
        <taxon>Dothideomycetes</taxon>
        <taxon>Dothideomycetes incertae sedis</taxon>
        <taxon>Microthyriales</taxon>
        <taxon>Microthyriaceae</taxon>
        <taxon>Microthyrium</taxon>
    </lineage>
</organism>
<dbReference type="EMBL" id="MU004248">
    <property type="protein sequence ID" value="KAF2663106.1"/>
    <property type="molecule type" value="Genomic_DNA"/>
</dbReference>
<protein>
    <submittedName>
        <fullName evidence="2">Uncharacterized protein</fullName>
    </submittedName>
</protein>
<evidence type="ECO:0000313" key="3">
    <source>
        <dbReference type="Proteomes" id="UP000799302"/>
    </source>
</evidence>
<sequence>MASDWSAPTFLLDVDQPTLTPLALRSETKRLSYQIHDHWNKLNQIICGHEPTIQARWKKKTSAQRRTLLLAAWPTMPKVHRPDFDAWKMISYSNYQAEHADAWQWPYINLEDLLNPRILPLLLSSRGHNHPEVFARMDLKAASLGISIGAIKICFVVGCHGMLLAGQKTPDTYGRVISFEDDPDITNLLRSRHAALPGKGLLILQFQERLYRFLFEICLKILHDLTNNMLYTPNVTSPPPPDLVAVSESAVSDSAVSLLDSLEEAPYKLPSGLILERIVSIASAKVTATEDHLSGLREDPAYYEEAIITSKEHGAIFLPDTNGRKHPLLCPPESPNFVWHRGITLAIDLALKRLEIWGLLRDELLDLKLKTKDVDHITAPQKYEREFYLLHRTIRTCITSLTFDLNDQIPGSPLMRSYFVRDSVNPNKIQLRAGILEKSTDRNVRHLLHLLILIGQSQHIDNIGLGSVLDEITRLYEKETVCRRLITPLVMQLLGDLSILAHCIYQLELLPHWRAYVPNQHEKKLSPALDQLNKLNKTYVTAKANVSDYLITLGMPLKGRFRYPAGKARTKENVCAMRAAEANLDQFWDQLRQELLDKATESPRVLALQQIFSKRQLERTPEWTASLPEDSEPKEESLTQQVDNWHISTEPSHPNEKHTASNPKQKVKTHGLPHTDTATAEPAAIVELPQQEPAFQVDARAMKVFSTMFHKPSTRHHLGEVSWKDFLYALQAIGFGVEKLDGSAWQFTPTRMDVQASIQIHDPHPSHKIPFFNLRHHGRRLTKLTACMEVCSI</sequence>
<keyword evidence="3" id="KW-1185">Reference proteome</keyword>
<dbReference type="Proteomes" id="UP000799302">
    <property type="component" value="Unassembled WGS sequence"/>
</dbReference>
<dbReference type="AlphaFoldDB" id="A0A6A6TUI6"/>
<accession>A0A6A6TUI6</accession>
<feature type="region of interest" description="Disordered" evidence="1">
    <location>
        <begin position="647"/>
        <end position="675"/>
    </location>
</feature>
<dbReference type="OrthoDB" id="2922289at2759"/>
<reference evidence="2" key="1">
    <citation type="journal article" date="2020" name="Stud. Mycol.">
        <title>101 Dothideomycetes genomes: a test case for predicting lifestyles and emergence of pathogens.</title>
        <authorList>
            <person name="Haridas S."/>
            <person name="Albert R."/>
            <person name="Binder M."/>
            <person name="Bloem J."/>
            <person name="Labutti K."/>
            <person name="Salamov A."/>
            <person name="Andreopoulos B."/>
            <person name="Baker S."/>
            <person name="Barry K."/>
            <person name="Bills G."/>
            <person name="Bluhm B."/>
            <person name="Cannon C."/>
            <person name="Castanera R."/>
            <person name="Culley D."/>
            <person name="Daum C."/>
            <person name="Ezra D."/>
            <person name="Gonzalez J."/>
            <person name="Henrissat B."/>
            <person name="Kuo A."/>
            <person name="Liang C."/>
            <person name="Lipzen A."/>
            <person name="Lutzoni F."/>
            <person name="Magnuson J."/>
            <person name="Mondo S."/>
            <person name="Nolan M."/>
            <person name="Ohm R."/>
            <person name="Pangilinan J."/>
            <person name="Park H.-J."/>
            <person name="Ramirez L."/>
            <person name="Alfaro M."/>
            <person name="Sun H."/>
            <person name="Tritt A."/>
            <person name="Yoshinaga Y."/>
            <person name="Zwiers L.-H."/>
            <person name="Turgeon B."/>
            <person name="Goodwin S."/>
            <person name="Spatafora J."/>
            <person name="Crous P."/>
            <person name="Grigoriev I."/>
        </authorList>
    </citation>
    <scope>NUCLEOTIDE SEQUENCE</scope>
    <source>
        <strain evidence="2">CBS 115976</strain>
    </source>
</reference>
<evidence type="ECO:0000256" key="1">
    <source>
        <dbReference type="SAM" id="MobiDB-lite"/>
    </source>
</evidence>
<name>A0A6A6TUI6_9PEZI</name>
<proteinExistence type="predicted"/>
<dbReference type="PANTHER" id="PTHR40788">
    <property type="entry name" value="CLR5 DOMAIN-CONTAINING PROTEIN-RELATED"/>
    <property type="match status" value="1"/>
</dbReference>